<keyword evidence="3" id="KW-0268">Exocytosis</keyword>
<dbReference type="SUPFAM" id="SSF74788">
    <property type="entry name" value="Cullin repeat-like"/>
    <property type="match status" value="1"/>
</dbReference>
<comment type="function">
    <text evidence="3">Component of the exocyst complex.</text>
</comment>
<protein>
    <recommendedName>
        <fullName evidence="3">Exocyst subunit Exo70 family protein</fullName>
    </recommendedName>
</protein>
<dbReference type="PANTHER" id="PTHR12542:SF170">
    <property type="entry name" value="EXOCYST SUBUNIT EXO70 FAMILY PROTEIN"/>
    <property type="match status" value="1"/>
</dbReference>
<dbReference type="Pfam" id="PF03081">
    <property type="entry name" value="Exo70_C"/>
    <property type="match status" value="1"/>
</dbReference>
<comment type="similarity">
    <text evidence="1 3">Belongs to the EXO70 family.</text>
</comment>
<evidence type="ECO:0000259" key="4">
    <source>
        <dbReference type="Pfam" id="PF03081"/>
    </source>
</evidence>
<evidence type="ECO:0000256" key="2">
    <source>
        <dbReference type="ARBA" id="ARBA00022448"/>
    </source>
</evidence>
<dbReference type="GO" id="GO:0006887">
    <property type="term" value="P:exocytosis"/>
    <property type="evidence" value="ECO:0007669"/>
    <property type="project" value="UniProtKB-KW"/>
</dbReference>
<dbReference type="GO" id="GO:0015031">
    <property type="term" value="P:protein transport"/>
    <property type="evidence" value="ECO:0007669"/>
    <property type="project" value="UniProtKB-KW"/>
</dbReference>
<evidence type="ECO:0000313" key="6">
    <source>
        <dbReference type="Proteomes" id="UP001497457"/>
    </source>
</evidence>
<dbReference type="Proteomes" id="UP001497457">
    <property type="component" value="Chromosome 23rd"/>
</dbReference>
<reference evidence="5" key="1">
    <citation type="submission" date="2024-10" db="EMBL/GenBank/DDBJ databases">
        <authorList>
            <person name="Ryan C."/>
        </authorList>
    </citation>
    <scope>NUCLEOTIDE SEQUENCE [LARGE SCALE GENOMIC DNA]</scope>
</reference>
<accession>A0ABC9B3L6</accession>
<evidence type="ECO:0000256" key="1">
    <source>
        <dbReference type="ARBA" id="ARBA00006756"/>
    </source>
</evidence>
<feature type="domain" description="Exocyst complex subunit Exo70 C-terminal" evidence="4">
    <location>
        <begin position="222"/>
        <end position="404"/>
    </location>
</feature>
<dbReference type="InterPro" id="IPR046364">
    <property type="entry name" value="Exo70_C"/>
</dbReference>
<dbReference type="InterPro" id="IPR016159">
    <property type="entry name" value="Cullin_repeat-like_dom_sf"/>
</dbReference>
<organism evidence="5 6">
    <name type="scientific">Urochloa decumbens</name>
    <dbReference type="NCBI Taxonomy" id="240449"/>
    <lineage>
        <taxon>Eukaryota</taxon>
        <taxon>Viridiplantae</taxon>
        <taxon>Streptophyta</taxon>
        <taxon>Embryophyta</taxon>
        <taxon>Tracheophyta</taxon>
        <taxon>Spermatophyta</taxon>
        <taxon>Magnoliopsida</taxon>
        <taxon>Liliopsida</taxon>
        <taxon>Poales</taxon>
        <taxon>Poaceae</taxon>
        <taxon>PACMAD clade</taxon>
        <taxon>Panicoideae</taxon>
        <taxon>Panicodae</taxon>
        <taxon>Paniceae</taxon>
        <taxon>Melinidinae</taxon>
        <taxon>Urochloa</taxon>
    </lineage>
</organism>
<dbReference type="EMBL" id="OZ075133">
    <property type="protein sequence ID" value="CAL4989457.1"/>
    <property type="molecule type" value="Genomic_DNA"/>
</dbReference>
<name>A0ABC9B3L6_9POAL</name>
<keyword evidence="3" id="KW-0653">Protein transport</keyword>
<dbReference type="Gene3D" id="1.20.1280.170">
    <property type="entry name" value="Exocyst complex component Exo70"/>
    <property type="match status" value="1"/>
</dbReference>
<dbReference type="AlphaFoldDB" id="A0ABC9B3L6"/>
<dbReference type="InterPro" id="IPR004140">
    <property type="entry name" value="Exo70"/>
</dbReference>
<keyword evidence="6" id="KW-1185">Reference proteome</keyword>
<evidence type="ECO:0000313" key="5">
    <source>
        <dbReference type="EMBL" id="CAL4989457.1"/>
    </source>
</evidence>
<sequence length="418" mass="46436">MAVYAFGTASDSTTSGTYSTTYKSSGGSVVSSEPDLASRLSRIHLSSWLEDDEEKVKKIEPAKHLVKEFFHGDGDTGAQVERWLSELGVGWVLDLADDDASAGTGLLPRAQRNLTEDWIRALNEIMGCTVRFVLGHEVGMERDMLLGPVQLFKETVLKMLPFVDALLAAGDLDAGTDTADATNGAQASSTEGIQLRTLLDVRDAVFSASEGTQLFFGSLDSSVEMEAQRSRGEVLSLLSAKEQKVDKAVWNTMEVVRTSILNDDEWGIQTPQGSPDICKVTRSLVTYIRYLVGDFFRVGLIVRTAAELGNYVPEQDQTGSLTTLTMEMVSSLEVKLHKRSESFPDQSLRFLFLINNTHFIWQQLIPLIRMQVNMSALTPKIEDYIQKYLQVSWEPVLSCLHNDTPRCYRKNSALPKFD</sequence>
<proteinExistence type="inferred from homology"/>
<dbReference type="PANTHER" id="PTHR12542">
    <property type="entry name" value="EXOCYST COMPLEX PROTEIN EXO70"/>
    <property type="match status" value="1"/>
</dbReference>
<evidence type="ECO:0000256" key="3">
    <source>
        <dbReference type="RuleBase" id="RU365026"/>
    </source>
</evidence>
<gene>
    <name evidence="5" type="ORF">URODEC1_LOCUS59728</name>
</gene>
<keyword evidence="2 3" id="KW-0813">Transport</keyword>